<name>A0A1D6MDF5_MAIZE</name>
<dbReference type="EMBL" id="CM000782">
    <property type="protein sequence ID" value="AQK88683.1"/>
    <property type="molecule type" value="Genomic_DNA"/>
</dbReference>
<dbReference type="InParanoid" id="A0A1D6MDF5"/>
<protein>
    <submittedName>
        <fullName evidence="2">Uncharacterized protein</fullName>
    </submittedName>
</protein>
<gene>
    <name evidence="2" type="ORF">ZEAMMB73_Zm00001d039073</name>
</gene>
<reference evidence="2" key="1">
    <citation type="submission" date="2015-12" db="EMBL/GenBank/DDBJ databases">
        <title>Update maize B73 reference genome by single molecule sequencing technologies.</title>
        <authorList>
            <consortium name="Maize Genome Sequencing Project"/>
            <person name="Ware D."/>
        </authorList>
    </citation>
    <scope>NUCLEOTIDE SEQUENCE</scope>
    <source>
        <tissue evidence="2">Seedling</tissue>
    </source>
</reference>
<proteinExistence type="predicted"/>
<organism evidence="2">
    <name type="scientific">Zea mays</name>
    <name type="common">Maize</name>
    <dbReference type="NCBI Taxonomy" id="4577"/>
    <lineage>
        <taxon>Eukaryota</taxon>
        <taxon>Viridiplantae</taxon>
        <taxon>Streptophyta</taxon>
        <taxon>Embryophyta</taxon>
        <taxon>Tracheophyta</taxon>
        <taxon>Spermatophyta</taxon>
        <taxon>Magnoliopsida</taxon>
        <taxon>Liliopsida</taxon>
        <taxon>Poales</taxon>
        <taxon>Poaceae</taxon>
        <taxon>PACMAD clade</taxon>
        <taxon>Panicoideae</taxon>
        <taxon>Andropogonodae</taxon>
        <taxon>Andropogoneae</taxon>
        <taxon>Tripsacinae</taxon>
        <taxon>Zea</taxon>
    </lineage>
</organism>
<feature type="compositionally biased region" description="Basic and acidic residues" evidence="1">
    <location>
        <begin position="7"/>
        <end position="24"/>
    </location>
</feature>
<feature type="region of interest" description="Disordered" evidence="1">
    <location>
        <begin position="1"/>
        <end position="24"/>
    </location>
</feature>
<accession>A0A1D6MDF5</accession>
<evidence type="ECO:0000256" key="1">
    <source>
        <dbReference type="SAM" id="MobiDB-lite"/>
    </source>
</evidence>
<evidence type="ECO:0000313" key="2">
    <source>
        <dbReference type="EMBL" id="AQK88683.1"/>
    </source>
</evidence>
<dbReference type="AlphaFoldDB" id="A0A1D6MDF5"/>
<sequence>MKSKCDRKKDSVVRQDQMGHDVGRKPFTDMGAYKKKHSGWAEDILSGNIQFGLIPATSFYKLWSCEGVLDEWNLIGMQRFFE</sequence>